<dbReference type="Proteomes" id="UP000648984">
    <property type="component" value="Unassembled WGS sequence"/>
</dbReference>
<dbReference type="Gene3D" id="3.30.70.1200">
    <property type="entry name" value="Crispr-associated protein, domain 1"/>
    <property type="match status" value="1"/>
</dbReference>
<proteinExistence type="predicted"/>
<dbReference type="CDD" id="cd09727">
    <property type="entry name" value="Cas6_I-E"/>
    <property type="match status" value="1"/>
</dbReference>
<dbReference type="NCBIfam" id="TIGR01907">
    <property type="entry name" value="casE_Cse3"/>
    <property type="match status" value="1"/>
</dbReference>
<dbReference type="SMART" id="SM01101">
    <property type="entry name" value="CRISPR_assoc"/>
    <property type="match status" value="1"/>
</dbReference>
<evidence type="ECO:0000313" key="1">
    <source>
        <dbReference type="EMBL" id="NMG75349.1"/>
    </source>
</evidence>
<dbReference type="Pfam" id="PF08798">
    <property type="entry name" value="CRISPR_assoc"/>
    <property type="match status" value="1"/>
</dbReference>
<reference evidence="1 2" key="1">
    <citation type="submission" date="2019-12" db="EMBL/GenBank/DDBJ databases">
        <title>Comparative genomics gives insights into the taxonomy of the Azoarcus-Aromatoleum group and reveals separate origins of nif in the plant-associated Azoarcus and non-plant-associated Aromatoleum sub-groups.</title>
        <authorList>
            <person name="Lafos M."/>
            <person name="Maluk M."/>
            <person name="Batista M."/>
            <person name="Junghare M."/>
            <person name="Carmona M."/>
            <person name="Faoro H."/>
            <person name="Cruz L.M."/>
            <person name="Battistoni F."/>
            <person name="De Souza E."/>
            <person name="Pedrosa F."/>
            <person name="Chen W.-M."/>
            <person name="Poole P.S."/>
            <person name="Dixon R.A."/>
            <person name="James E.K."/>
        </authorList>
    </citation>
    <scope>NUCLEOTIDE SEQUENCE [LARGE SCALE GENOMIC DNA]</scope>
    <source>
        <strain evidence="1 2">22Lin</strain>
    </source>
</reference>
<dbReference type="EMBL" id="WTVQ01000016">
    <property type="protein sequence ID" value="NMG75349.1"/>
    <property type="molecule type" value="Genomic_DNA"/>
</dbReference>
<organism evidence="1 2">
    <name type="scientific">Aromatoleum diolicum</name>
    <dbReference type="NCBI Taxonomy" id="75796"/>
    <lineage>
        <taxon>Bacteria</taxon>
        <taxon>Pseudomonadati</taxon>
        <taxon>Pseudomonadota</taxon>
        <taxon>Betaproteobacteria</taxon>
        <taxon>Rhodocyclales</taxon>
        <taxon>Rhodocyclaceae</taxon>
        <taxon>Aromatoleum</taxon>
    </lineage>
</organism>
<keyword evidence="2" id="KW-1185">Reference proteome</keyword>
<comment type="caution">
    <text evidence="1">The sequence shown here is derived from an EMBL/GenBank/DDBJ whole genome shotgun (WGS) entry which is preliminary data.</text>
</comment>
<sequence length="216" mass="24285">MYLSKLVLDPNHPQARRDLANAYEMHRTLSRVFSETPDLPPARFLWRLEQGGNRLPDDGAIVLLQSATAGRWQSLRELPGYANTVNPDKQVVLEQLLRAGCNYVFRIVCNPTVTRAGKRYGLLHEDEQLAWLVRQGHMHGFKLLNAHVGRSERVSYRRGRAKQRITLQVVQVDGLLRADDPQRLGHALVNGIGHGKAMGLGMLSLAPVRDQNCSII</sequence>
<gene>
    <name evidence="1" type="primary">cas6e</name>
    <name evidence="1" type="ORF">GPA25_11335</name>
</gene>
<dbReference type="RefSeq" id="WP_169260499.1">
    <property type="nucleotide sequence ID" value="NZ_WTVQ01000016.1"/>
</dbReference>
<accession>A0ABX1QAE3</accession>
<dbReference type="InterPro" id="IPR010179">
    <property type="entry name" value="CRISPR-assoc_prot_Cse3"/>
</dbReference>
<dbReference type="SUPFAM" id="SSF117987">
    <property type="entry name" value="CRISPR-associated protein"/>
    <property type="match status" value="2"/>
</dbReference>
<dbReference type="Gene3D" id="3.30.70.1210">
    <property type="entry name" value="Crispr-associated protein, domain 2"/>
    <property type="match status" value="1"/>
</dbReference>
<name>A0ABX1QAE3_9RHOO</name>
<evidence type="ECO:0000313" key="2">
    <source>
        <dbReference type="Proteomes" id="UP000648984"/>
    </source>
</evidence>
<protein>
    <submittedName>
        <fullName evidence="1">Type I-E CRISPR-associated protein Cas6/Cse3/CasE</fullName>
    </submittedName>
</protein>